<comment type="caution">
    <text evidence="1">The sequence shown here is derived from an EMBL/GenBank/DDBJ whole genome shotgun (WGS) entry which is preliminary data.</text>
</comment>
<protein>
    <submittedName>
        <fullName evidence="1">Uncharacterized protein</fullName>
    </submittedName>
</protein>
<sequence>MAREFRLTAPGISSLVLIFRTSSDVAIDIVAFRVPQMRTCSWSIDDEEEKAAKS</sequence>
<dbReference type="Proteomes" id="UP000297299">
    <property type="component" value="Unassembled WGS sequence"/>
</dbReference>
<dbReference type="AlphaFoldDB" id="A0A4Y8DHQ2"/>
<evidence type="ECO:0000313" key="2">
    <source>
        <dbReference type="Proteomes" id="UP000297299"/>
    </source>
</evidence>
<gene>
    <name evidence="1" type="ORF">BOTCAL_0005g00190</name>
</gene>
<evidence type="ECO:0000313" key="1">
    <source>
        <dbReference type="EMBL" id="TEY86644.1"/>
    </source>
</evidence>
<proteinExistence type="predicted"/>
<keyword evidence="2" id="KW-1185">Reference proteome</keyword>
<reference evidence="1 2" key="1">
    <citation type="submission" date="2017-11" db="EMBL/GenBank/DDBJ databases">
        <title>Comparative genomics of Botrytis spp.</title>
        <authorList>
            <person name="Valero-Jimenez C.A."/>
            <person name="Tapia P."/>
            <person name="Veloso J."/>
            <person name="Silva-Moreno E."/>
            <person name="Staats M."/>
            <person name="Valdes J.H."/>
            <person name="Van Kan J.A.L."/>
        </authorList>
    </citation>
    <scope>NUCLEOTIDE SEQUENCE [LARGE SCALE GENOMIC DNA]</scope>
    <source>
        <strain evidence="1 2">MUCL2830</strain>
    </source>
</reference>
<dbReference type="EMBL" id="PHWZ01000005">
    <property type="protein sequence ID" value="TEY86644.1"/>
    <property type="molecule type" value="Genomic_DNA"/>
</dbReference>
<name>A0A4Y8DHQ2_9HELO</name>
<accession>A0A4Y8DHQ2</accession>
<organism evidence="1 2">
    <name type="scientific">Botryotinia calthae</name>
    <dbReference type="NCBI Taxonomy" id="38488"/>
    <lineage>
        <taxon>Eukaryota</taxon>
        <taxon>Fungi</taxon>
        <taxon>Dikarya</taxon>
        <taxon>Ascomycota</taxon>
        <taxon>Pezizomycotina</taxon>
        <taxon>Leotiomycetes</taxon>
        <taxon>Helotiales</taxon>
        <taxon>Sclerotiniaceae</taxon>
        <taxon>Botryotinia</taxon>
    </lineage>
</organism>